<comment type="caution">
    <text evidence="3">The sequence shown here is derived from an EMBL/GenBank/DDBJ whole genome shotgun (WGS) entry which is preliminary data.</text>
</comment>
<evidence type="ECO:0008006" key="5">
    <source>
        <dbReference type="Google" id="ProtNLM"/>
    </source>
</evidence>
<dbReference type="Proteomes" id="UP000233551">
    <property type="component" value="Unassembled WGS sequence"/>
</dbReference>
<accession>A0A2I0IMI3</accession>
<feature type="chain" id="PRO_5014166680" description="Secreted protein" evidence="2">
    <location>
        <begin position="24"/>
        <end position="102"/>
    </location>
</feature>
<proteinExistence type="predicted"/>
<feature type="region of interest" description="Disordered" evidence="1">
    <location>
        <begin position="31"/>
        <end position="58"/>
    </location>
</feature>
<name>A0A2I0IMI3_PUNGR</name>
<dbReference type="EMBL" id="PGOL01002823">
    <property type="protein sequence ID" value="PKI44880.1"/>
    <property type="molecule type" value="Genomic_DNA"/>
</dbReference>
<evidence type="ECO:0000313" key="4">
    <source>
        <dbReference type="Proteomes" id="UP000233551"/>
    </source>
</evidence>
<keyword evidence="4" id="KW-1185">Reference proteome</keyword>
<evidence type="ECO:0000256" key="2">
    <source>
        <dbReference type="SAM" id="SignalP"/>
    </source>
</evidence>
<sequence>MAHRGALTLQLGLLALFERVTTTIEGYVASKGAPKPLNLGDPSRLGSPNLNGSKAPLLATKPPIGGCWPRLSRSTTPMGGRWLARKPLTPLNLGGSCRIPLN</sequence>
<evidence type="ECO:0000256" key="1">
    <source>
        <dbReference type="SAM" id="MobiDB-lite"/>
    </source>
</evidence>
<protein>
    <recommendedName>
        <fullName evidence="5">Secreted protein</fullName>
    </recommendedName>
</protein>
<gene>
    <name evidence="3" type="ORF">CRG98_034828</name>
</gene>
<dbReference type="AlphaFoldDB" id="A0A2I0IMI3"/>
<evidence type="ECO:0000313" key="3">
    <source>
        <dbReference type="EMBL" id="PKI44880.1"/>
    </source>
</evidence>
<feature type="signal peptide" evidence="2">
    <location>
        <begin position="1"/>
        <end position="23"/>
    </location>
</feature>
<organism evidence="3 4">
    <name type="scientific">Punica granatum</name>
    <name type="common">Pomegranate</name>
    <dbReference type="NCBI Taxonomy" id="22663"/>
    <lineage>
        <taxon>Eukaryota</taxon>
        <taxon>Viridiplantae</taxon>
        <taxon>Streptophyta</taxon>
        <taxon>Embryophyta</taxon>
        <taxon>Tracheophyta</taxon>
        <taxon>Spermatophyta</taxon>
        <taxon>Magnoliopsida</taxon>
        <taxon>eudicotyledons</taxon>
        <taxon>Gunneridae</taxon>
        <taxon>Pentapetalae</taxon>
        <taxon>rosids</taxon>
        <taxon>malvids</taxon>
        <taxon>Myrtales</taxon>
        <taxon>Lythraceae</taxon>
        <taxon>Punica</taxon>
    </lineage>
</organism>
<keyword evidence="2" id="KW-0732">Signal</keyword>
<reference evidence="3 4" key="1">
    <citation type="submission" date="2017-11" db="EMBL/GenBank/DDBJ databases">
        <title>De-novo sequencing of pomegranate (Punica granatum L.) genome.</title>
        <authorList>
            <person name="Akparov Z."/>
            <person name="Amiraslanov A."/>
            <person name="Hajiyeva S."/>
            <person name="Abbasov M."/>
            <person name="Kaur K."/>
            <person name="Hamwieh A."/>
            <person name="Solovyev V."/>
            <person name="Salamov A."/>
            <person name="Braich B."/>
            <person name="Kosarev P."/>
            <person name="Mahmoud A."/>
            <person name="Hajiyev E."/>
            <person name="Babayeva S."/>
            <person name="Izzatullayeva V."/>
            <person name="Mammadov A."/>
            <person name="Mammadov A."/>
            <person name="Sharifova S."/>
            <person name="Ojaghi J."/>
            <person name="Eynullazada K."/>
            <person name="Bayramov B."/>
            <person name="Abdulazimova A."/>
            <person name="Shahmuradov I."/>
        </authorList>
    </citation>
    <scope>NUCLEOTIDE SEQUENCE [LARGE SCALE GENOMIC DNA]</scope>
    <source>
        <strain evidence="4">cv. AG2017</strain>
        <tissue evidence="3">Leaf</tissue>
    </source>
</reference>